<keyword evidence="5" id="KW-0411">Iron-sulfur</keyword>
<proteinExistence type="predicted"/>
<evidence type="ECO:0000256" key="4">
    <source>
        <dbReference type="ARBA" id="ARBA00023004"/>
    </source>
</evidence>
<dbReference type="GeneID" id="72466907"/>
<dbReference type="GO" id="GO:0051536">
    <property type="term" value="F:iron-sulfur cluster binding"/>
    <property type="evidence" value="ECO:0007669"/>
    <property type="project" value="UniProtKB-KW"/>
</dbReference>
<reference evidence="7" key="1">
    <citation type="journal article" date="2022" name="Int. J. Syst. Evol. Microbiol.">
        <title>Prevotella lacticifex sp. nov., isolated from the rumen of cows.</title>
        <authorList>
            <person name="Shinkai T."/>
            <person name="Ikeyama N."/>
            <person name="Kumagai M."/>
            <person name="Ohmori H."/>
            <person name="Sakamoto M."/>
            <person name="Ohkuma M."/>
            <person name="Mitsumori M."/>
        </authorList>
    </citation>
    <scope>NUCLEOTIDE SEQUENCE</scope>
    <source>
        <strain evidence="7">R5076</strain>
    </source>
</reference>
<evidence type="ECO:0000313" key="7">
    <source>
        <dbReference type="EMBL" id="GJG59051.1"/>
    </source>
</evidence>
<dbReference type="Gene3D" id="3.20.20.70">
    <property type="entry name" value="Aldolase class I"/>
    <property type="match status" value="1"/>
</dbReference>
<feature type="domain" description="Radical SAM core" evidence="6">
    <location>
        <begin position="31"/>
        <end position="188"/>
    </location>
</feature>
<gene>
    <name evidence="7" type="ORF">PRLR5076_19020</name>
</gene>
<dbReference type="PANTHER" id="PTHR43432">
    <property type="entry name" value="SLR0285 PROTEIN"/>
    <property type="match status" value="1"/>
</dbReference>
<dbReference type="AlphaFoldDB" id="A0A9R1CAJ6"/>
<dbReference type="Pfam" id="PF04055">
    <property type="entry name" value="Radical_SAM"/>
    <property type="match status" value="1"/>
</dbReference>
<evidence type="ECO:0000259" key="6">
    <source>
        <dbReference type="Pfam" id="PF04055"/>
    </source>
</evidence>
<keyword evidence="4" id="KW-0408">Iron</keyword>
<keyword evidence="3" id="KW-0479">Metal-binding</keyword>
<dbReference type="InterPro" id="IPR013785">
    <property type="entry name" value="Aldolase_TIM"/>
</dbReference>
<dbReference type="InterPro" id="IPR007197">
    <property type="entry name" value="rSAM"/>
</dbReference>
<evidence type="ECO:0000256" key="5">
    <source>
        <dbReference type="ARBA" id="ARBA00023014"/>
    </source>
</evidence>
<organism evidence="7 8">
    <name type="scientific">Prevotella lacticifex</name>
    <dbReference type="NCBI Taxonomy" id="2854755"/>
    <lineage>
        <taxon>Bacteria</taxon>
        <taxon>Pseudomonadati</taxon>
        <taxon>Bacteroidota</taxon>
        <taxon>Bacteroidia</taxon>
        <taxon>Bacteroidales</taxon>
        <taxon>Prevotellaceae</taxon>
        <taxon>Prevotella</taxon>
    </lineage>
</organism>
<accession>A0A9R1CAJ6</accession>
<protein>
    <recommendedName>
        <fullName evidence="6">Radical SAM core domain-containing protein</fullName>
    </recommendedName>
</protein>
<dbReference type="GO" id="GO:0046872">
    <property type="term" value="F:metal ion binding"/>
    <property type="evidence" value="ECO:0007669"/>
    <property type="project" value="UniProtKB-KW"/>
</dbReference>
<evidence type="ECO:0000256" key="3">
    <source>
        <dbReference type="ARBA" id="ARBA00022723"/>
    </source>
</evidence>
<dbReference type="EMBL" id="BPUB01000002">
    <property type="protein sequence ID" value="GJG59051.1"/>
    <property type="molecule type" value="Genomic_DNA"/>
</dbReference>
<dbReference type="Proteomes" id="UP000825483">
    <property type="component" value="Unassembled WGS sequence"/>
</dbReference>
<sequence length="286" mass="32669">MKPEDTEKKWKGKAIYEPSGAAYEYCHWACNLFNGCTNRCDYCYNRHSMTAGILGAEEVSIKKALKDEKTAFSIFCKELKLIKPMMKPTESLFFSFVSDPMLPQNKALTMRCVMEALRNRVNVQILTKCSDWVYDEATIRPLIPYARHIAIGFTITGMDSMESFCINNTAERIKAMGKLKEYGFPTFASVEPVIGIDKAILAARKAYPVCDMFKVGLVSKMGVKFTKEQVMDLVYRMHIFVRDGTAVYWKQSVREIVGNEYCDSWSNSVPSDWSLVQPWEEGGRHE</sequence>
<keyword evidence="8" id="KW-1185">Reference proteome</keyword>
<dbReference type="PANTHER" id="PTHR43432:SF3">
    <property type="entry name" value="SLR0285 PROTEIN"/>
    <property type="match status" value="1"/>
</dbReference>
<comment type="caution">
    <text evidence="7">The sequence shown here is derived from an EMBL/GenBank/DDBJ whole genome shotgun (WGS) entry which is preliminary data.</text>
</comment>
<dbReference type="SFLD" id="SFLDS00029">
    <property type="entry name" value="Radical_SAM"/>
    <property type="match status" value="1"/>
</dbReference>
<dbReference type="InterPro" id="IPR040086">
    <property type="entry name" value="MJ0683-like"/>
</dbReference>
<name>A0A9R1CAJ6_9BACT</name>
<comment type="cofactor">
    <cofactor evidence="1">
        <name>[4Fe-4S] cluster</name>
        <dbReference type="ChEBI" id="CHEBI:49883"/>
    </cofactor>
</comment>
<evidence type="ECO:0000256" key="1">
    <source>
        <dbReference type="ARBA" id="ARBA00001966"/>
    </source>
</evidence>
<evidence type="ECO:0000313" key="8">
    <source>
        <dbReference type="Proteomes" id="UP000825483"/>
    </source>
</evidence>
<dbReference type="RefSeq" id="WP_223928937.1">
    <property type="nucleotide sequence ID" value="NZ_BPTU01000001.1"/>
</dbReference>
<keyword evidence="2" id="KW-0949">S-adenosyl-L-methionine</keyword>
<evidence type="ECO:0000256" key="2">
    <source>
        <dbReference type="ARBA" id="ARBA00022691"/>
    </source>
</evidence>
<dbReference type="GO" id="GO:0003824">
    <property type="term" value="F:catalytic activity"/>
    <property type="evidence" value="ECO:0007669"/>
    <property type="project" value="InterPro"/>
</dbReference>